<dbReference type="Gene3D" id="3.30.1870.10">
    <property type="entry name" value="EreA-like, domain 2"/>
    <property type="match status" value="1"/>
</dbReference>
<proteinExistence type="predicted"/>
<dbReference type="InterPro" id="IPR007815">
    <property type="entry name" value="Emycin_Estase"/>
</dbReference>
<sequence length="303" mass="33755">MKAILANAFIAVRVTEMVDIVEWIRSHNRDHADDPVRLFGLEPAAVRLSDYDDVIEQVRLAAPALADAVATRYEVIRTAHRTPEHVQIARGMHPGTPFAELGRAAYDLIAALDGFPALDTARRIAEHHEHTVAAGFDFDEQFRRVAQGIIDWHQSTGHKILFWEGLAHVANAEAMGFKGFSDQSGFTHTTGYRLRKHFGDGYVTLTVGFDHGTIHAGTQVPMPPSDFVDAVLGSAEPERYLLDLRAPRPEAVTRWLSGPHKLRIIAGIYKPEEDADNYVSGGPLDEWFDAVIRIREISPTTFF</sequence>
<dbReference type="SUPFAM" id="SSF159501">
    <property type="entry name" value="EreA/ChaN-like"/>
    <property type="match status" value="1"/>
</dbReference>
<dbReference type="eggNOG" id="COG2312">
    <property type="taxonomic scope" value="Bacteria"/>
</dbReference>
<evidence type="ECO:0000313" key="2">
    <source>
        <dbReference type="Proteomes" id="UP000000844"/>
    </source>
</evidence>
<dbReference type="STRING" id="446470.Snas_1373"/>
<dbReference type="EMBL" id="CP001778">
    <property type="protein sequence ID" value="ADD41080.1"/>
    <property type="molecule type" value="Genomic_DNA"/>
</dbReference>
<dbReference type="Pfam" id="PF05139">
    <property type="entry name" value="Erythro_esteras"/>
    <property type="match status" value="1"/>
</dbReference>
<dbReference type="InterPro" id="IPR052036">
    <property type="entry name" value="Hydrolase/PRTase-associated"/>
</dbReference>
<evidence type="ECO:0000313" key="1">
    <source>
        <dbReference type="EMBL" id="ADD41080.1"/>
    </source>
</evidence>
<protein>
    <submittedName>
        <fullName evidence="1">Erythromycin esterase</fullName>
    </submittedName>
</protein>
<dbReference type="Proteomes" id="UP000000844">
    <property type="component" value="Chromosome"/>
</dbReference>
<accession>D3PV27</accession>
<dbReference type="GO" id="GO:0046677">
    <property type="term" value="P:response to antibiotic"/>
    <property type="evidence" value="ECO:0007669"/>
    <property type="project" value="InterPro"/>
</dbReference>
<dbReference type="HOGENOM" id="CLU_026490_2_1_11"/>
<name>D3PV27_STANL</name>
<dbReference type="AlphaFoldDB" id="D3PV27"/>
<keyword evidence="2" id="KW-1185">Reference proteome</keyword>
<dbReference type="PANTHER" id="PTHR31299:SF0">
    <property type="entry name" value="ESTERASE, PUTATIVE (AFU_ORTHOLOGUE AFUA_1G05850)-RELATED"/>
    <property type="match status" value="1"/>
</dbReference>
<dbReference type="Gene3D" id="3.40.1660.10">
    <property type="entry name" value="EreA-like (biosynthetic domain)"/>
    <property type="match status" value="1"/>
</dbReference>
<reference evidence="1 2" key="1">
    <citation type="journal article" date="2009" name="Stand. Genomic Sci.">
        <title>Complete genome sequence of Stackebrandtia nassauensis type strain (LLR-40K-21).</title>
        <authorList>
            <person name="Munk C."/>
            <person name="Lapidus A."/>
            <person name="Copeland A."/>
            <person name="Jando M."/>
            <person name="Mayilraj S."/>
            <person name="Glavina Del Rio T."/>
            <person name="Nolan M."/>
            <person name="Chen F."/>
            <person name="Lucas S."/>
            <person name="Tice H."/>
            <person name="Cheng J.F."/>
            <person name="Han C."/>
            <person name="Detter J.C."/>
            <person name="Bruce D."/>
            <person name="Goodwin L."/>
            <person name="Chain P."/>
            <person name="Pitluck S."/>
            <person name="Goker M."/>
            <person name="Ovchinikova G."/>
            <person name="Pati A."/>
            <person name="Ivanova N."/>
            <person name="Mavromatis K."/>
            <person name="Chen A."/>
            <person name="Palaniappan K."/>
            <person name="Land M."/>
            <person name="Hauser L."/>
            <person name="Chang Y.J."/>
            <person name="Jeffries C.D."/>
            <person name="Bristow J."/>
            <person name="Eisen J.A."/>
            <person name="Markowitz V."/>
            <person name="Hugenholtz P."/>
            <person name="Kyrpides N.C."/>
            <person name="Klenk H.P."/>
        </authorList>
    </citation>
    <scope>NUCLEOTIDE SEQUENCE [LARGE SCALE GENOMIC DNA]</scope>
    <source>
        <strain evidence="2">DSM 44728 / CIP 108903 / NRRL B-16338 / NBRC 102104 / LLR-40K-21</strain>
    </source>
</reference>
<gene>
    <name evidence="1" type="ordered locus">Snas_1373</name>
</gene>
<dbReference type="PANTHER" id="PTHR31299">
    <property type="entry name" value="ESTERASE, PUTATIVE (AFU_ORTHOLOGUE AFUA_1G05850)-RELATED"/>
    <property type="match status" value="1"/>
</dbReference>
<organism evidence="1 2">
    <name type="scientific">Stackebrandtia nassauensis (strain DSM 44728 / CIP 108903 / NRRL B-16338 / NBRC 102104 / LLR-40K-21)</name>
    <dbReference type="NCBI Taxonomy" id="446470"/>
    <lineage>
        <taxon>Bacteria</taxon>
        <taxon>Bacillati</taxon>
        <taxon>Actinomycetota</taxon>
        <taxon>Actinomycetes</taxon>
        <taxon>Glycomycetales</taxon>
        <taxon>Glycomycetaceae</taxon>
        <taxon>Stackebrandtia</taxon>
    </lineage>
</organism>
<dbReference type="KEGG" id="sna:Snas_1373"/>